<gene>
    <name evidence="3" type="ORF">CYJ73_20870</name>
</gene>
<evidence type="ECO:0008006" key="5">
    <source>
        <dbReference type="Google" id="ProtNLM"/>
    </source>
</evidence>
<dbReference type="Pfam" id="PF09203">
    <property type="entry name" value="MspA"/>
    <property type="match status" value="1"/>
</dbReference>
<proteinExistence type="predicted"/>
<evidence type="ECO:0000313" key="4">
    <source>
        <dbReference type="Proteomes" id="UP000234662"/>
    </source>
</evidence>
<dbReference type="Proteomes" id="UP000234662">
    <property type="component" value="Unassembled WGS sequence"/>
</dbReference>
<dbReference type="AlphaFoldDB" id="A0A2I1R3J0"/>
<feature type="chain" id="PRO_5014150240" description="MspA" evidence="2">
    <location>
        <begin position="34"/>
        <end position="228"/>
    </location>
</feature>
<comment type="caution">
    <text evidence="3">The sequence shown here is derived from an EMBL/GenBank/DDBJ whole genome shotgun (WGS) entry which is preliminary data.</text>
</comment>
<reference evidence="3 4" key="1">
    <citation type="submission" date="2017-12" db="EMBL/GenBank/DDBJ databases">
        <title>Phylogenetic diversity of female urinary microbiome.</title>
        <authorList>
            <person name="Thomas-White K."/>
            <person name="Wolfe A.J."/>
        </authorList>
    </citation>
    <scope>NUCLEOTIDE SEQUENCE [LARGE SCALE GENOMIC DNA]</scope>
    <source>
        <strain evidence="3 4">UMB0777</strain>
    </source>
</reference>
<dbReference type="Gene3D" id="2.60.40.1650">
    <property type="entry name" value="Porin MspA (Ig-like beta-sandwich domain)"/>
    <property type="match status" value="2"/>
</dbReference>
<dbReference type="InterPro" id="IPR015286">
    <property type="entry name" value="Porin_fam_mycobact-type"/>
</dbReference>
<evidence type="ECO:0000313" key="3">
    <source>
        <dbReference type="EMBL" id="PKZ63681.1"/>
    </source>
</evidence>
<name>A0A2I1R3J0_9ACTN</name>
<dbReference type="InterPro" id="IPR006311">
    <property type="entry name" value="TAT_signal"/>
</dbReference>
<evidence type="ECO:0000256" key="2">
    <source>
        <dbReference type="SAM" id="SignalP"/>
    </source>
</evidence>
<evidence type="ECO:0000256" key="1">
    <source>
        <dbReference type="ARBA" id="ARBA00022729"/>
    </source>
</evidence>
<dbReference type="SUPFAM" id="SSF56959">
    <property type="entry name" value="Leukocidin-like"/>
    <property type="match status" value="1"/>
</dbReference>
<dbReference type="EMBL" id="PKJC01000022">
    <property type="protein sequence ID" value="PKZ63681.1"/>
    <property type="molecule type" value="Genomic_DNA"/>
</dbReference>
<protein>
    <recommendedName>
        <fullName evidence="5">MspA</fullName>
    </recommendedName>
</protein>
<sequence>MKKNITRRVVAAAGITGAVAMGLTSLGAGGAAAGPLPGGTITKTLVDGTPVTVQLFDEYVNVQRPISNVPTTREVWLSGKVRVTVGGKAEGGSIKVGYDVGCQVNFGGGDVEVPGVEGGIDYSDPSNVTAGGGLSGDSVGAGFSLGPGEVKRQWLVNETSGDDKSYKNYEVNAYTFAGQKGGVAFSQEQFKVEGCAGYAAARAFVQVTVSTDAVKGVVVLNGKHFSIG</sequence>
<organism evidence="3 4">
    <name type="scientific">Gordonia terrae</name>
    <dbReference type="NCBI Taxonomy" id="2055"/>
    <lineage>
        <taxon>Bacteria</taxon>
        <taxon>Bacillati</taxon>
        <taxon>Actinomycetota</taxon>
        <taxon>Actinomycetes</taxon>
        <taxon>Mycobacteriales</taxon>
        <taxon>Gordoniaceae</taxon>
        <taxon>Gordonia</taxon>
    </lineage>
</organism>
<accession>A0A2I1R3J0</accession>
<dbReference type="RefSeq" id="WP_101821979.1">
    <property type="nucleotide sequence ID" value="NZ_PKJC01000022.1"/>
</dbReference>
<dbReference type="InterPro" id="IPR036435">
    <property type="entry name" value="Leukocidin/porin_MspA_sf"/>
</dbReference>
<keyword evidence="1 2" id="KW-0732">Signal</keyword>
<feature type="signal peptide" evidence="2">
    <location>
        <begin position="1"/>
        <end position="33"/>
    </location>
</feature>
<dbReference type="PROSITE" id="PS51318">
    <property type="entry name" value="TAT"/>
    <property type="match status" value="1"/>
</dbReference>